<dbReference type="InterPro" id="IPR029063">
    <property type="entry name" value="SAM-dependent_MTases_sf"/>
</dbReference>
<evidence type="ECO:0000259" key="1">
    <source>
        <dbReference type="Pfam" id="PF08241"/>
    </source>
</evidence>
<sequence>MSHAPFETHTDAYDEWYDAHAGAYRLERAALERALPDDFDAERALEVGVGTGRFAGTLGIGVGIDPARAPLERARERGVDPIRGVAELLPVGTGTLDLVAFVTVLSFVDDLERTLAEARRVLAADGTLVLAVLDRSSPIGQVYQKHKDESPFYARAEFLTADEASAALANAGFEIERRVQTIVDDPGAIGDDPDVSSGVRPGHGDGLFAVVRATPGDR</sequence>
<dbReference type="Pfam" id="PF08241">
    <property type="entry name" value="Methyltransf_11"/>
    <property type="match status" value="1"/>
</dbReference>
<name>A0A3N6PHG7_NATCH</name>
<dbReference type="InterPro" id="IPR050508">
    <property type="entry name" value="Methyltransf_Superfamily"/>
</dbReference>
<dbReference type="EMBL" id="REFZ01000019">
    <property type="protein sequence ID" value="RQG97485.1"/>
    <property type="molecule type" value="Genomic_DNA"/>
</dbReference>
<evidence type="ECO:0000313" key="2">
    <source>
        <dbReference type="EMBL" id="RQG97485.1"/>
    </source>
</evidence>
<dbReference type="GO" id="GO:0032259">
    <property type="term" value="P:methylation"/>
    <property type="evidence" value="ECO:0007669"/>
    <property type="project" value="UniProtKB-KW"/>
</dbReference>
<protein>
    <submittedName>
        <fullName evidence="2">Class I SAM-dependent methyltransferase</fullName>
    </submittedName>
</protein>
<organism evidence="2 3">
    <name type="scientific">Natrarchaeobius chitinivorans</name>
    <dbReference type="NCBI Taxonomy" id="1679083"/>
    <lineage>
        <taxon>Archaea</taxon>
        <taxon>Methanobacteriati</taxon>
        <taxon>Methanobacteriota</taxon>
        <taxon>Stenosarchaea group</taxon>
        <taxon>Halobacteria</taxon>
        <taxon>Halobacteriales</taxon>
        <taxon>Natrialbaceae</taxon>
        <taxon>Natrarchaeobius</taxon>
    </lineage>
</organism>
<keyword evidence="2" id="KW-0808">Transferase</keyword>
<dbReference type="PANTHER" id="PTHR42912">
    <property type="entry name" value="METHYLTRANSFERASE"/>
    <property type="match status" value="1"/>
</dbReference>
<comment type="caution">
    <text evidence="2">The sequence shown here is derived from an EMBL/GenBank/DDBJ whole genome shotgun (WGS) entry which is preliminary data.</text>
</comment>
<evidence type="ECO:0000313" key="3">
    <source>
        <dbReference type="Proteomes" id="UP000281431"/>
    </source>
</evidence>
<accession>A0A3N6PHG7</accession>
<dbReference type="PANTHER" id="PTHR42912:SF80">
    <property type="entry name" value="METHYLTRANSFERASE DOMAIN-CONTAINING PROTEIN"/>
    <property type="match status" value="1"/>
</dbReference>
<proteinExistence type="predicted"/>
<dbReference type="Proteomes" id="UP000281431">
    <property type="component" value="Unassembled WGS sequence"/>
</dbReference>
<dbReference type="AlphaFoldDB" id="A0A3N6PHG7"/>
<dbReference type="GO" id="GO:0008757">
    <property type="term" value="F:S-adenosylmethionine-dependent methyltransferase activity"/>
    <property type="evidence" value="ECO:0007669"/>
    <property type="project" value="InterPro"/>
</dbReference>
<dbReference type="CDD" id="cd02440">
    <property type="entry name" value="AdoMet_MTases"/>
    <property type="match status" value="1"/>
</dbReference>
<reference evidence="2 3" key="1">
    <citation type="submission" date="2018-10" db="EMBL/GenBank/DDBJ databases">
        <title>Natrarchaeobius chitinivorans gen. nov., sp. nov., and Natrarchaeobius haloalkaliphilus sp. nov., alkaliphilic, chitin-utilizing haloarchaea from hypersaline alkaline lakes.</title>
        <authorList>
            <person name="Sorokin D.Y."/>
            <person name="Elcheninov A.G."/>
            <person name="Kostrikina N.A."/>
            <person name="Bale N.J."/>
            <person name="Sinninghe Damste J.S."/>
            <person name="Khijniak T.V."/>
            <person name="Kublanov I.V."/>
            <person name="Toshchakov S.V."/>
        </authorList>
    </citation>
    <scope>NUCLEOTIDE SEQUENCE [LARGE SCALE GENOMIC DNA]</scope>
    <source>
        <strain evidence="2 3">AArcht7</strain>
    </source>
</reference>
<dbReference type="OrthoDB" id="1018at2157"/>
<dbReference type="InterPro" id="IPR013216">
    <property type="entry name" value="Methyltransf_11"/>
</dbReference>
<gene>
    <name evidence="2" type="ORF">EA472_19185</name>
</gene>
<keyword evidence="3" id="KW-1185">Reference proteome</keyword>
<dbReference type="Gene3D" id="3.40.50.150">
    <property type="entry name" value="Vaccinia Virus protein VP39"/>
    <property type="match status" value="1"/>
</dbReference>
<dbReference type="SUPFAM" id="SSF53335">
    <property type="entry name" value="S-adenosyl-L-methionine-dependent methyltransferases"/>
    <property type="match status" value="1"/>
</dbReference>
<feature type="domain" description="Methyltransferase type 11" evidence="1">
    <location>
        <begin position="45"/>
        <end position="130"/>
    </location>
</feature>
<keyword evidence="2" id="KW-0489">Methyltransferase</keyword>